<dbReference type="AlphaFoldDB" id="A0A517MVI6"/>
<evidence type="ECO:0000313" key="2">
    <source>
        <dbReference type="EMBL" id="QDS98893.1"/>
    </source>
</evidence>
<keyword evidence="1" id="KW-0472">Membrane</keyword>
<keyword evidence="1" id="KW-1133">Transmembrane helix</keyword>
<evidence type="ECO:0000256" key="1">
    <source>
        <dbReference type="SAM" id="Phobius"/>
    </source>
</evidence>
<keyword evidence="1" id="KW-0812">Transmembrane</keyword>
<accession>A0A517MVI6</accession>
<sequence>MSIKQALAMVVGCFAIGVTAGGGIGWVVGKLSPELAFALLPLLDDTADGLAVCTSLGLINGAWAGIAVGIAVTAVVAWFESRKLKH</sequence>
<gene>
    <name evidence="2" type="ORF">HG15A2_21810</name>
</gene>
<reference evidence="2 3" key="1">
    <citation type="submission" date="2019-02" db="EMBL/GenBank/DDBJ databases">
        <title>Deep-cultivation of Planctomycetes and their phenomic and genomic characterization uncovers novel biology.</title>
        <authorList>
            <person name="Wiegand S."/>
            <person name="Jogler M."/>
            <person name="Boedeker C."/>
            <person name="Pinto D."/>
            <person name="Vollmers J."/>
            <person name="Rivas-Marin E."/>
            <person name="Kohn T."/>
            <person name="Peeters S.H."/>
            <person name="Heuer A."/>
            <person name="Rast P."/>
            <person name="Oberbeckmann S."/>
            <person name="Bunk B."/>
            <person name="Jeske O."/>
            <person name="Meyerdierks A."/>
            <person name="Storesund J.E."/>
            <person name="Kallscheuer N."/>
            <person name="Luecker S."/>
            <person name="Lage O.M."/>
            <person name="Pohl T."/>
            <person name="Merkel B.J."/>
            <person name="Hornburger P."/>
            <person name="Mueller R.-W."/>
            <person name="Bruemmer F."/>
            <person name="Labrenz M."/>
            <person name="Spormann A.M."/>
            <person name="Op den Camp H."/>
            <person name="Overmann J."/>
            <person name="Amann R."/>
            <person name="Jetten M.S.M."/>
            <person name="Mascher T."/>
            <person name="Medema M.H."/>
            <person name="Devos D.P."/>
            <person name="Kaster A.-K."/>
            <person name="Ovreas L."/>
            <person name="Rohde M."/>
            <person name="Galperin M.Y."/>
            <person name="Jogler C."/>
        </authorList>
    </citation>
    <scope>NUCLEOTIDE SEQUENCE [LARGE SCALE GENOMIC DNA]</scope>
    <source>
        <strain evidence="2 3">HG15A2</strain>
    </source>
</reference>
<feature type="transmembrane region" description="Helical" evidence="1">
    <location>
        <begin position="49"/>
        <end position="79"/>
    </location>
</feature>
<dbReference type="Proteomes" id="UP000319852">
    <property type="component" value="Chromosome"/>
</dbReference>
<proteinExistence type="predicted"/>
<dbReference type="KEGG" id="amob:HG15A2_21810"/>
<organism evidence="2 3">
    <name type="scientific">Adhaeretor mobilis</name>
    <dbReference type="NCBI Taxonomy" id="1930276"/>
    <lineage>
        <taxon>Bacteria</taxon>
        <taxon>Pseudomonadati</taxon>
        <taxon>Planctomycetota</taxon>
        <taxon>Planctomycetia</taxon>
        <taxon>Pirellulales</taxon>
        <taxon>Lacipirellulaceae</taxon>
        <taxon>Adhaeretor</taxon>
    </lineage>
</organism>
<keyword evidence="3" id="KW-1185">Reference proteome</keyword>
<evidence type="ECO:0000313" key="3">
    <source>
        <dbReference type="Proteomes" id="UP000319852"/>
    </source>
</evidence>
<protein>
    <submittedName>
        <fullName evidence="2">Uncharacterized protein</fullName>
    </submittedName>
</protein>
<feature type="transmembrane region" description="Helical" evidence="1">
    <location>
        <begin position="7"/>
        <end position="29"/>
    </location>
</feature>
<dbReference type="RefSeq" id="WP_145060174.1">
    <property type="nucleotide sequence ID" value="NZ_CP036263.1"/>
</dbReference>
<name>A0A517MVI6_9BACT</name>
<dbReference type="EMBL" id="CP036263">
    <property type="protein sequence ID" value="QDS98893.1"/>
    <property type="molecule type" value="Genomic_DNA"/>
</dbReference>